<dbReference type="InterPro" id="IPR001810">
    <property type="entry name" value="F-box_dom"/>
</dbReference>
<dbReference type="PANTHER" id="PTHR15493">
    <property type="entry name" value="F-BOX ONLY PROTEIN 5 AND 43"/>
    <property type="match status" value="1"/>
</dbReference>
<proteinExistence type="predicted"/>
<sequence length="747" mass="81314">MEDIQQLQQHQHEQQQRPSFPPGGTKWHQDSGSSSHDGGSFGQDSGYTSYQSTTPNNTFNLSSRHGASGTLATIDEGNEIDCSMNDSSTGLQLGAINLTPRTAASMDLLSNIHLTTPKSASQRAQRVRRPNVFDYDGSGGTSANISSFLAPSTPERLPGLSRSVSFESQETPLRTGNRSSSQPSSQLTPHKAKGGSHSLKRKHSTVREKLYAESGAAGGDENDPRDLNDSFDADCRRLEDISPIPNGKRRKHHDRGIEDLMRSSTPKTASSQPTFMRVESNENIDRPTVGRPLRKFQSFSPSKIQSNARIGRGATFGRHNAFRAGGGFGPGGEKTPEKKPNGQRVLAEIHLERPEEASAPIILPPMGLTGLLEAPILEEPLSTQLNRTVTTVPAFEDFSLTPSKALLIDPELADDDFVVRHAPNYSYAPTLNSILEESPVKAQFIPGKLPLPKTPPSVTKSARKLKRLGTNGSSAASSCTASPVRSVRSLSRASVPSRASVSPKARRPYGAQHHSLHTPKLYSYCGFEYLNILHQLSKRNPHALETLLDYIDDTDLVQVVRVSRGWRTIIQNHPKSWRRLQCHLRQREQHKENNGGSVTHRENASFANSVITATVGSVPEDALHGTPLAGGEGVVALPGAETPAVVSMVDSSLPKRQPFKICNSFDNSHTSSVGNASFAQGSFVSNVSGPDLGRRRSSVASVSGSHPSPPISPSKRKFYNNQKRLLVSFSRRERHREEVDAQYALFG</sequence>
<dbReference type="PANTHER" id="PTHR15493:SF9">
    <property type="entry name" value="GH14043P"/>
    <property type="match status" value="1"/>
</dbReference>
<feature type="compositionally biased region" description="Polar residues" evidence="1">
    <location>
        <begin position="262"/>
        <end position="274"/>
    </location>
</feature>
<feature type="compositionally biased region" description="Low complexity" evidence="1">
    <location>
        <begin position="490"/>
        <end position="503"/>
    </location>
</feature>
<feature type="compositionally biased region" description="Basic and acidic residues" evidence="1">
    <location>
        <begin position="222"/>
        <end position="231"/>
    </location>
</feature>
<dbReference type="PROSITE" id="PS50181">
    <property type="entry name" value="FBOX"/>
    <property type="match status" value="1"/>
</dbReference>
<dbReference type="GO" id="GO:0005634">
    <property type="term" value="C:nucleus"/>
    <property type="evidence" value="ECO:0007669"/>
    <property type="project" value="TreeGrafter"/>
</dbReference>
<dbReference type="GO" id="GO:0007088">
    <property type="term" value="P:regulation of mitotic nuclear division"/>
    <property type="evidence" value="ECO:0007669"/>
    <property type="project" value="InterPro"/>
</dbReference>
<evidence type="ECO:0000313" key="3">
    <source>
        <dbReference type="EnsemblMetazoa" id="ADIR000277-PA"/>
    </source>
</evidence>
<feature type="compositionally biased region" description="Polar residues" evidence="1">
    <location>
        <begin position="162"/>
        <end position="188"/>
    </location>
</feature>
<dbReference type="EnsemblMetazoa" id="ADIR000277-RA">
    <property type="protein sequence ID" value="ADIR000277-PA"/>
    <property type="gene ID" value="ADIR000277"/>
</dbReference>
<reference evidence="4" key="1">
    <citation type="submission" date="2013-03" db="EMBL/GenBank/DDBJ databases">
        <title>The Genome Sequence of Anopheles dirus WRAIR2.</title>
        <authorList>
            <consortium name="The Broad Institute Genomics Platform"/>
            <person name="Neafsey D.E."/>
            <person name="Walton C."/>
            <person name="Walker B."/>
            <person name="Young S.K."/>
            <person name="Zeng Q."/>
            <person name="Gargeya S."/>
            <person name="Fitzgerald M."/>
            <person name="Haas B."/>
            <person name="Abouelleil A."/>
            <person name="Allen A.W."/>
            <person name="Alvarado L."/>
            <person name="Arachchi H.M."/>
            <person name="Berlin A.M."/>
            <person name="Chapman S.B."/>
            <person name="Gainer-Dewar J."/>
            <person name="Goldberg J."/>
            <person name="Griggs A."/>
            <person name="Gujja S."/>
            <person name="Hansen M."/>
            <person name="Howarth C."/>
            <person name="Imamovic A."/>
            <person name="Ireland A."/>
            <person name="Larimer J."/>
            <person name="McCowan C."/>
            <person name="Murphy C."/>
            <person name="Pearson M."/>
            <person name="Poon T.W."/>
            <person name="Priest M."/>
            <person name="Roberts A."/>
            <person name="Saif S."/>
            <person name="Shea T."/>
            <person name="Sisk P."/>
            <person name="Sykes S."/>
            <person name="Wortman J."/>
            <person name="Nusbaum C."/>
            <person name="Birren B."/>
        </authorList>
    </citation>
    <scope>NUCLEOTIDE SEQUENCE [LARGE SCALE GENOMIC DNA]</scope>
    <source>
        <strain evidence="4">WRAIR2</strain>
    </source>
</reference>
<evidence type="ECO:0000313" key="4">
    <source>
        <dbReference type="Proteomes" id="UP000075884"/>
    </source>
</evidence>
<name>A0A182MY23_9DIPT</name>
<organism evidence="3 4">
    <name type="scientific">Anopheles dirus</name>
    <dbReference type="NCBI Taxonomy" id="7168"/>
    <lineage>
        <taxon>Eukaryota</taxon>
        <taxon>Metazoa</taxon>
        <taxon>Ecdysozoa</taxon>
        <taxon>Arthropoda</taxon>
        <taxon>Hexapoda</taxon>
        <taxon>Insecta</taxon>
        <taxon>Pterygota</taxon>
        <taxon>Neoptera</taxon>
        <taxon>Endopterygota</taxon>
        <taxon>Diptera</taxon>
        <taxon>Nematocera</taxon>
        <taxon>Culicoidea</taxon>
        <taxon>Culicidae</taxon>
        <taxon>Anophelinae</taxon>
        <taxon>Anopheles</taxon>
    </lineage>
</organism>
<feature type="region of interest" description="Disordered" evidence="1">
    <location>
        <begin position="694"/>
        <end position="717"/>
    </location>
</feature>
<dbReference type="AlphaFoldDB" id="A0A182MY23"/>
<dbReference type="SUPFAM" id="SSF81383">
    <property type="entry name" value="F-box domain"/>
    <property type="match status" value="1"/>
</dbReference>
<feature type="region of interest" description="Disordered" evidence="1">
    <location>
        <begin position="117"/>
        <end position="205"/>
    </location>
</feature>
<feature type="compositionally biased region" description="Low complexity" evidence="1">
    <location>
        <begin position="30"/>
        <end position="46"/>
    </location>
</feature>
<dbReference type="VEuPathDB" id="VectorBase:ADIR000277"/>
<protein>
    <submittedName>
        <fullName evidence="3">F-box domain-containing protein</fullName>
    </submittedName>
</protein>
<feature type="compositionally biased region" description="Polar residues" evidence="1">
    <location>
        <begin position="47"/>
        <end position="62"/>
    </location>
</feature>
<dbReference type="Proteomes" id="UP000075884">
    <property type="component" value="Unassembled WGS sequence"/>
</dbReference>
<dbReference type="GO" id="GO:0045835">
    <property type="term" value="P:negative regulation of meiotic nuclear division"/>
    <property type="evidence" value="ECO:0007669"/>
    <property type="project" value="InterPro"/>
</dbReference>
<feature type="compositionally biased region" description="Polar residues" evidence="1">
    <location>
        <begin position="141"/>
        <end position="150"/>
    </location>
</feature>
<reference evidence="3" key="2">
    <citation type="submission" date="2020-05" db="UniProtKB">
        <authorList>
            <consortium name="EnsemblMetazoa"/>
        </authorList>
    </citation>
    <scope>IDENTIFICATION</scope>
    <source>
        <strain evidence="3">WRAIR2</strain>
    </source>
</reference>
<keyword evidence="4" id="KW-1185">Reference proteome</keyword>
<feature type="compositionally biased region" description="Basic residues" evidence="1">
    <location>
        <begin position="190"/>
        <end position="204"/>
    </location>
</feature>
<accession>A0A182MY23</accession>
<evidence type="ECO:0000256" key="1">
    <source>
        <dbReference type="SAM" id="MobiDB-lite"/>
    </source>
</evidence>
<dbReference type="STRING" id="7168.A0A182MY23"/>
<feature type="region of interest" description="Disordered" evidence="1">
    <location>
        <begin position="212"/>
        <end position="231"/>
    </location>
</feature>
<evidence type="ECO:0000259" key="2">
    <source>
        <dbReference type="PROSITE" id="PS50181"/>
    </source>
</evidence>
<feature type="region of interest" description="Disordered" evidence="1">
    <location>
        <begin position="490"/>
        <end position="512"/>
    </location>
</feature>
<feature type="domain" description="F-box" evidence="2">
    <location>
        <begin position="533"/>
        <end position="580"/>
    </location>
</feature>
<dbReference type="CDD" id="cd22086">
    <property type="entry name" value="F-box_EMI"/>
    <property type="match status" value="1"/>
</dbReference>
<feature type="region of interest" description="Disordered" evidence="1">
    <location>
        <begin position="238"/>
        <end position="274"/>
    </location>
</feature>
<feature type="region of interest" description="Disordered" evidence="1">
    <location>
        <begin position="1"/>
        <end position="62"/>
    </location>
</feature>
<dbReference type="InterPro" id="IPR047147">
    <property type="entry name" value="FBX5_43"/>
</dbReference>
<dbReference type="InterPro" id="IPR036047">
    <property type="entry name" value="F-box-like_dom_sf"/>
</dbReference>